<dbReference type="InterPro" id="IPR000595">
    <property type="entry name" value="cNMP-bd_dom"/>
</dbReference>
<keyword evidence="6 15" id="KW-0812">Transmembrane</keyword>
<feature type="transmembrane region" description="Helical" evidence="15">
    <location>
        <begin position="88"/>
        <end position="108"/>
    </location>
</feature>
<feature type="domain" description="Cyclic nucleotide-binding" evidence="16">
    <location>
        <begin position="347"/>
        <end position="460"/>
    </location>
</feature>
<evidence type="ECO:0000256" key="5">
    <source>
        <dbReference type="ARBA" id="ARBA00022566"/>
    </source>
</evidence>
<dbReference type="GO" id="GO:0030552">
    <property type="term" value="F:cAMP binding"/>
    <property type="evidence" value="ECO:0007669"/>
    <property type="project" value="UniProtKB-KW"/>
</dbReference>
<dbReference type="PROSITE" id="PS50042">
    <property type="entry name" value="CNMP_BINDING_3"/>
    <property type="match status" value="1"/>
</dbReference>
<dbReference type="AlphaFoldDB" id="A0A067EYP9"/>
<evidence type="ECO:0000256" key="1">
    <source>
        <dbReference type="ARBA" id="ARBA00004141"/>
    </source>
</evidence>
<keyword evidence="4" id="KW-0140">cGMP</keyword>
<evidence type="ECO:0000256" key="4">
    <source>
        <dbReference type="ARBA" id="ARBA00022535"/>
    </source>
</evidence>
<evidence type="ECO:0000256" key="6">
    <source>
        <dbReference type="ARBA" id="ARBA00022692"/>
    </source>
</evidence>
<evidence type="ECO:0000256" key="3">
    <source>
        <dbReference type="ARBA" id="ARBA00022448"/>
    </source>
</evidence>
<evidence type="ECO:0000256" key="8">
    <source>
        <dbReference type="ARBA" id="ARBA00022989"/>
    </source>
</evidence>
<dbReference type="Pfam" id="PF00520">
    <property type="entry name" value="Ion_trans"/>
    <property type="match status" value="1"/>
</dbReference>
<evidence type="ECO:0000256" key="9">
    <source>
        <dbReference type="ARBA" id="ARBA00022992"/>
    </source>
</evidence>
<keyword evidence="14" id="KW-0407">Ion channel</keyword>
<dbReference type="GO" id="GO:0034220">
    <property type="term" value="P:monoatomic ion transmembrane transport"/>
    <property type="evidence" value="ECO:0007669"/>
    <property type="project" value="UniProtKB-KW"/>
</dbReference>
<dbReference type="Proteomes" id="UP000027120">
    <property type="component" value="Unassembled WGS sequence"/>
</dbReference>
<accession>A0A067EYP9</accession>
<keyword evidence="3" id="KW-0813">Transport</keyword>
<dbReference type="SUPFAM" id="SSF81324">
    <property type="entry name" value="Voltage-gated potassium channels"/>
    <property type="match status" value="1"/>
</dbReference>
<reference evidence="17 18" key="1">
    <citation type="submission" date="2014-04" db="EMBL/GenBank/DDBJ databases">
        <authorList>
            <consortium name="International Citrus Genome Consortium"/>
            <person name="Gmitter F."/>
            <person name="Chen C."/>
            <person name="Farmerie W."/>
            <person name="Harkins T."/>
            <person name="Desany B."/>
            <person name="Mohiuddin M."/>
            <person name="Kodira C."/>
            <person name="Borodovsky M."/>
            <person name="Lomsadze A."/>
            <person name="Burns P."/>
            <person name="Jenkins J."/>
            <person name="Prochnik S."/>
            <person name="Shu S."/>
            <person name="Chapman J."/>
            <person name="Pitluck S."/>
            <person name="Schmutz J."/>
            <person name="Rokhsar D."/>
        </authorList>
    </citation>
    <scope>NUCLEOTIDE SEQUENCE</scope>
</reference>
<evidence type="ECO:0000256" key="10">
    <source>
        <dbReference type="ARBA" id="ARBA00023065"/>
    </source>
</evidence>
<keyword evidence="13" id="KW-1071">Ligand-gated ion channel</keyword>
<dbReference type="SUPFAM" id="SSF51206">
    <property type="entry name" value="cAMP-binding domain-like"/>
    <property type="match status" value="1"/>
</dbReference>
<evidence type="ECO:0000256" key="2">
    <source>
        <dbReference type="ARBA" id="ARBA00010486"/>
    </source>
</evidence>
<dbReference type="PANTHER" id="PTHR45651">
    <property type="entry name" value="CYCLIC NUCLEOTIDE-GATED ION CHANNEL 15-RELATED-RELATED"/>
    <property type="match status" value="1"/>
</dbReference>
<keyword evidence="5" id="KW-0116">cAMP-binding</keyword>
<evidence type="ECO:0000259" key="16">
    <source>
        <dbReference type="PROSITE" id="PS50042"/>
    </source>
</evidence>
<proteinExistence type="inferred from homology"/>
<dbReference type="GO" id="GO:0005516">
    <property type="term" value="F:calmodulin binding"/>
    <property type="evidence" value="ECO:0007669"/>
    <property type="project" value="UniProtKB-KW"/>
</dbReference>
<dbReference type="InterPro" id="IPR005821">
    <property type="entry name" value="Ion_trans_dom"/>
</dbReference>
<dbReference type="GO" id="GO:0030553">
    <property type="term" value="F:cGMP binding"/>
    <property type="evidence" value="ECO:0007669"/>
    <property type="project" value="UniProtKB-KW"/>
</dbReference>
<dbReference type="InterPro" id="IPR018490">
    <property type="entry name" value="cNMP-bd_dom_sf"/>
</dbReference>
<protein>
    <recommendedName>
        <fullName evidence="16">Cyclic nucleotide-binding domain-containing protein</fullName>
    </recommendedName>
</protein>
<sequence length="569" mass="64911">MRTQTFRPFRRGTNLDSGFLQRGQRLASNGYNIMSTSLDNHINRIVDPRGPFWNWIWLAVRIISTSLDPLFFYIFVVNDHKKCVDLDIKLAIIAISLRTIFDFFNIIYSSSTPHKHSRANAKKCFYLNSFLKDLLSCLPIPQLVTSIIIITSKGSGFFPAMVWLKVVVIVQYVPRFYRIYRLYAVAESTSGILAQMKWVKSACCILIYLLAAHVFGALWYFMAIERETECWKKACREHTECYQNSFHCYETVGNYTFLTGLCPTMIQDTTMFNFGMFQEAIQSGMVEEKAFKKKFIYCFRWGLQTVSCAGQNLQTSTHEGENLLASFIIIASLLLLLLVLGNLTVPMFQMMGKSILSEMCKCLKPVLYVQECCIVKEGDPICEMFFITQGTLLTTTTNGGRNTSVFKKYLSTGDFWGEELATSALDPDPLSNIPHSNCALISVTNVEAFAINTDDLRAIVYQYWQHRNHNMQPLDIFKFYSQEWRTSKACVIQAAWCRYKKRKLEGSLYAKENILQDQKAEAGGKPSKFGTAIYATQFFTYVRRSVKRNGGLPGGRVNITLAASETTRS</sequence>
<evidence type="ECO:0000256" key="7">
    <source>
        <dbReference type="ARBA" id="ARBA00022860"/>
    </source>
</evidence>
<dbReference type="PANTHER" id="PTHR45651:SF5">
    <property type="entry name" value="CYCLIC NUCLEOTIDE-GATED ION CHANNEL 1"/>
    <property type="match status" value="1"/>
</dbReference>
<evidence type="ECO:0000256" key="12">
    <source>
        <dbReference type="ARBA" id="ARBA00023149"/>
    </source>
</evidence>
<feature type="transmembrane region" description="Helical" evidence="15">
    <location>
        <begin position="323"/>
        <end position="345"/>
    </location>
</feature>
<evidence type="ECO:0000313" key="18">
    <source>
        <dbReference type="Proteomes" id="UP000027120"/>
    </source>
</evidence>
<gene>
    <name evidence="17" type="ORF">CISIN_1g006367mg</name>
</gene>
<feature type="transmembrane region" description="Helical" evidence="15">
    <location>
        <begin position="198"/>
        <end position="222"/>
    </location>
</feature>
<evidence type="ECO:0000256" key="11">
    <source>
        <dbReference type="ARBA" id="ARBA00023136"/>
    </source>
</evidence>
<comment type="subcellular location">
    <subcellularLocation>
        <location evidence="1">Membrane</location>
        <topology evidence="1">Multi-pass membrane protein</topology>
    </subcellularLocation>
</comment>
<feature type="transmembrane region" description="Helical" evidence="15">
    <location>
        <begin position="129"/>
        <end position="150"/>
    </location>
</feature>
<dbReference type="GO" id="GO:0016020">
    <property type="term" value="C:membrane"/>
    <property type="evidence" value="ECO:0007669"/>
    <property type="project" value="UniProtKB-SubCell"/>
</dbReference>
<feature type="transmembrane region" description="Helical" evidence="15">
    <location>
        <begin position="156"/>
        <end position="177"/>
    </location>
</feature>
<keyword evidence="10" id="KW-0406">Ion transport</keyword>
<keyword evidence="12" id="KW-0114">cAMP</keyword>
<keyword evidence="9" id="KW-0547">Nucleotide-binding</keyword>
<keyword evidence="11 15" id="KW-0472">Membrane</keyword>
<keyword evidence="8 15" id="KW-1133">Transmembrane helix</keyword>
<comment type="similarity">
    <text evidence="2">Belongs to the cyclic nucleotide-gated cation channel (TC 1.A.1.5) family.</text>
</comment>
<keyword evidence="9" id="KW-0142">cGMP-binding</keyword>
<name>A0A067EYP9_CITSI</name>
<dbReference type="EMBL" id="KK784976">
    <property type="protein sequence ID" value="KDO56081.1"/>
    <property type="molecule type" value="Genomic_DNA"/>
</dbReference>
<dbReference type="Gene3D" id="1.10.287.70">
    <property type="match status" value="1"/>
</dbReference>
<evidence type="ECO:0000256" key="13">
    <source>
        <dbReference type="ARBA" id="ARBA00023286"/>
    </source>
</evidence>
<keyword evidence="7" id="KW-0112">Calmodulin-binding</keyword>
<keyword evidence="18" id="KW-1185">Reference proteome</keyword>
<dbReference type="CDD" id="cd00038">
    <property type="entry name" value="CAP_ED"/>
    <property type="match status" value="1"/>
</dbReference>
<dbReference type="InterPro" id="IPR014710">
    <property type="entry name" value="RmlC-like_jellyroll"/>
</dbReference>
<evidence type="ECO:0000313" key="17">
    <source>
        <dbReference type="EMBL" id="KDO56081.1"/>
    </source>
</evidence>
<dbReference type="Gene3D" id="2.60.120.10">
    <property type="entry name" value="Jelly Rolls"/>
    <property type="match status" value="1"/>
</dbReference>
<evidence type="ECO:0000256" key="15">
    <source>
        <dbReference type="SAM" id="Phobius"/>
    </source>
</evidence>
<organism evidence="17 18">
    <name type="scientific">Citrus sinensis</name>
    <name type="common">Sweet orange</name>
    <name type="synonym">Citrus aurantium var. sinensis</name>
    <dbReference type="NCBI Taxonomy" id="2711"/>
    <lineage>
        <taxon>Eukaryota</taxon>
        <taxon>Viridiplantae</taxon>
        <taxon>Streptophyta</taxon>
        <taxon>Embryophyta</taxon>
        <taxon>Tracheophyta</taxon>
        <taxon>Spermatophyta</taxon>
        <taxon>Magnoliopsida</taxon>
        <taxon>eudicotyledons</taxon>
        <taxon>Gunneridae</taxon>
        <taxon>Pentapetalae</taxon>
        <taxon>rosids</taxon>
        <taxon>malvids</taxon>
        <taxon>Sapindales</taxon>
        <taxon>Rutaceae</taxon>
        <taxon>Aurantioideae</taxon>
        <taxon>Citrus</taxon>
    </lineage>
</organism>
<evidence type="ECO:0000256" key="14">
    <source>
        <dbReference type="ARBA" id="ARBA00023303"/>
    </source>
</evidence>
<feature type="transmembrane region" description="Helical" evidence="15">
    <location>
        <begin position="52"/>
        <end position="76"/>
    </location>
</feature>